<feature type="non-terminal residue" evidence="6">
    <location>
        <position position="238"/>
    </location>
</feature>
<dbReference type="InterPro" id="IPR016161">
    <property type="entry name" value="Ald_DH/histidinol_DH"/>
</dbReference>
<dbReference type="FunFam" id="3.40.605.10:FF:000026">
    <property type="entry name" value="Aldehyde dehydrogenase, putative"/>
    <property type="match status" value="1"/>
</dbReference>
<dbReference type="OrthoDB" id="310895at2759"/>
<evidence type="ECO:0000256" key="2">
    <source>
        <dbReference type="ARBA" id="ARBA00023002"/>
    </source>
</evidence>
<dbReference type="InterPro" id="IPR015590">
    <property type="entry name" value="Aldehyde_DH_dom"/>
</dbReference>
<sequence>LKPVTLELGGKSPNVIFDDADLEQAVKWAIHGIYFNHGQNCSAGSRIFVQEGIYDKFLAQFTEQALAINVGDPFAAETYQGPQVSKTQFERIMGYIESGKADGATVHVGGNRIGNEGYFIQPTIFTECQPDMKIVREEIFGPVACVLKFKTEEEVIEQANNTTYGLAASVFTKDIDRGFRVAHALEAGTMWINCANQTEISMPFGGFKQSGIGRELSEYALENYTNVKAVHVNIGIRL</sequence>
<dbReference type="InterPro" id="IPR016163">
    <property type="entry name" value="Ald_DH_C"/>
</dbReference>
<dbReference type="HOGENOM" id="CLU_005391_1_4_1"/>
<dbReference type="GO" id="GO:0004030">
    <property type="term" value="F:aldehyde dehydrogenase [NAD(P)+] activity"/>
    <property type="evidence" value="ECO:0007669"/>
    <property type="project" value="UniProtKB-ARBA"/>
</dbReference>
<reference evidence="6 7" key="1">
    <citation type="submission" date="2014-04" db="EMBL/GenBank/DDBJ databases">
        <title>Evolutionary Origins and Diversification of the Mycorrhizal Mutualists.</title>
        <authorList>
            <consortium name="DOE Joint Genome Institute"/>
            <consortium name="Mycorrhizal Genomics Consortium"/>
            <person name="Kohler A."/>
            <person name="Kuo A."/>
            <person name="Nagy L.G."/>
            <person name="Floudas D."/>
            <person name="Copeland A."/>
            <person name="Barry K.W."/>
            <person name="Cichocki N."/>
            <person name="Veneault-Fourrey C."/>
            <person name="LaButti K."/>
            <person name="Lindquist E.A."/>
            <person name="Lipzen A."/>
            <person name="Lundell T."/>
            <person name="Morin E."/>
            <person name="Murat C."/>
            <person name="Riley R."/>
            <person name="Ohm R."/>
            <person name="Sun H."/>
            <person name="Tunlid A."/>
            <person name="Henrissat B."/>
            <person name="Grigoriev I.V."/>
            <person name="Hibbett D.S."/>
            <person name="Martin F."/>
        </authorList>
    </citation>
    <scope>NUCLEOTIDE SEQUENCE [LARGE SCALE GENOMIC DNA]</scope>
    <source>
        <strain evidence="6 7">MD-312</strain>
    </source>
</reference>
<dbReference type="Gene3D" id="3.40.309.10">
    <property type="entry name" value="Aldehyde Dehydrogenase, Chain A, domain 2"/>
    <property type="match status" value="1"/>
</dbReference>
<dbReference type="PROSITE" id="PS00070">
    <property type="entry name" value="ALDEHYDE_DEHYDR_CYS"/>
    <property type="match status" value="1"/>
</dbReference>
<dbReference type="Proteomes" id="UP000053820">
    <property type="component" value="Unassembled WGS sequence"/>
</dbReference>
<evidence type="ECO:0000256" key="4">
    <source>
        <dbReference type="RuleBase" id="RU003345"/>
    </source>
</evidence>
<evidence type="ECO:0000256" key="3">
    <source>
        <dbReference type="PROSITE-ProRule" id="PRU10007"/>
    </source>
</evidence>
<protein>
    <recommendedName>
        <fullName evidence="5">Aldehyde dehydrogenase domain-containing protein</fullName>
    </recommendedName>
</protein>
<evidence type="ECO:0000313" key="6">
    <source>
        <dbReference type="EMBL" id="KIJ59300.1"/>
    </source>
</evidence>
<organism evidence="6 7">
    <name type="scientific">Hydnomerulius pinastri MD-312</name>
    <dbReference type="NCBI Taxonomy" id="994086"/>
    <lineage>
        <taxon>Eukaryota</taxon>
        <taxon>Fungi</taxon>
        <taxon>Dikarya</taxon>
        <taxon>Basidiomycota</taxon>
        <taxon>Agaricomycotina</taxon>
        <taxon>Agaricomycetes</taxon>
        <taxon>Agaricomycetidae</taxon>
        <taxon>Boletales</taxon>
        <taxon>Boletales incertae sedis</taxon>
        <taxon>Leucogyrophana</taxon>
    </lineage>
</organism>
<evidence type="ECO:0000313" key="7">
    <source>
        <dbReference type="Proteomes" id="UP000053820"/>
    </source>
</evidence>
<comment type="similarity">
    <text evidence="1 4">Belongs to the aldehyde dehydrogenase family.</text>
</comment>
<dbReference type="Gene3D" id="3.40.605.10">
    <property type="entry name" value="Aldehyde Dehydrogenase, Chain A, domain 1"/>
    <property type="match status" value="1"/>
</dbReference>
<evidence type="ECO:0000259" key="5">
    <source>
        <dbReference type="Pfam" id="PF00171"/>
    </source>
</evidence>
<dbReference type="InterPro" id="IPR016162">
    <property type="entry name" value="Ald_DH_N"/>
</dbReference>
<gene>
    <name evidence="6" type="ORF">HYDPIDRAFT_100893</name>
</gene>
<dbReference type="GO" id="GO:0019413">
    <property type="term" value="P:acetate biosynthetic process"/>
    <property type="evidence" value="ECO:0007669"/>
    <property type="project" value="UniProtKB-ARBA"/>
</dbReference>
<dbReference type="EMBL" id="KN839891">
    <property type="protein sequence ID" value="KIJ59300.1"/>
    <property type="molecule type" value="Genomic_DNA"/>
</dbReference>
<accession>A0A0C9VNR7</accession>
<dbReference type="Pfam" id="PF00171">
    <property type="entry name" value="Aldedh"/>
    <property type="match status" value="1"/>
</dbReference>
<dbReference type="InterPro" id="IPR016160">
    <property type="entry name" value="Ald_DH_CS_CYS"/>
</dbReference>
<dbReference type="PROSITE" id="PS00687">
    <property type="entry name" value="ALDEHYDE_DEHYDR_GLU"/>
    <property type="match status" value="1"/>
</dbReference>
<dbReference type="FunFam" id="3.40.309.10:FF:000001">
    <property type="entry name" value="Mitochondrial aldehyde dehydrogenase 2"/>
    <property type="match status" value="1"/>
</dbReference>
<keyword evidence="7" id="KW-1185">Reference proteome</keyword>
<dbReference type="InterPro" id="IPR029510">
    <property type="entry name" value="Ald_DH_CS_GLU"/>
</dbReference>
<dbReference type="SUPFAM" id="SSF53720">
    <property type="entry name" value="ALDH-like"/>
    <property type="match status" value="1"/>
</dbReference>
<keyword evidence="2 4" id="KW-0560">Oxidoreductase</keyword>
<evidence type="ECO:0000256" key="1">
    <source>
        <dbReference type="ARBA" id="ARBA00009986"/>
    </source>
</evidence>
<feature type="active site" evidence="3">
    <location>
        <position position="7"/>
    </location>
</feature>
<dbReference type="AlphaFoldDB" id="A0A0C9VNR7"/>
<name>A0A0C9VNR7_9AGAM</name>
<dbReference type="PANTHER" id="PTHR11699">
    <property type="entry name" value="ALDEHYDE DEHYDROGENASE-RELATED"/>
    <property type="match status" value="1"/>
</dbReference>
<feature type="domain" description="Aldehyde dehydrogenase" evidence="5">
    <location>
        <begin position="1"/>
        <end position="230"/>
    </location>
</feature>
<proteinExistence type="inferred from homology"/>